<dbReference type="Gene3D" id="2.30.30.20">
    <property type="entry name" value="Aspartate carbamoyltransferase regulatory subunit, C-terminal domain"/>
    <property type="match status" value="1"/>
</dbReference>
<evidence type="ECO:0000313" key="7">
    <source>
        <dbReference type="EMBL" id="OGH59496.1"/>
    </source>
</evidence>
<comment type="cofactor">
    <cofactor evidence="4">
        <name>Zn(2+)</name>
        <dbReference type="ChEBI" id="CHEBI:29105"/>
    </cofactor>
    <text evidence="4">Binds 1 zinc ion per subunit.</text>
</comment>
<dbReference type="GO" id="GO:0006221">
    <property type="term" value="P:pyrimidine nucleotide biosynthetic process"/>
    <property type="evidence" value="ECO:0007669"/>
    <property type="project" value="UniProtKB-UniRule"/>
</dbReference>
<evidence type="ECO:0000259" key="5">
    <source>
        <dbReference type="Pfam" id="PF01948"/>
    </source>
</evidence>
<dbReference type="InterPro" id="IPR036792">
    <property type="entry name" value="Asp_carbatrfase_reg_C_sf"/>
</dbReference>
<dbReference type="SUPFAM" id="SSF57825">
    <property type="entry name" value="Aspartate carbamoyltransferase, Regulatory-chain, C-terminal domain"/>
    <property type="match status" value="1"/>
</dbReference>
<dbReference type="Pfam" id="PF01948">
    <property type="entry name" value="PyrI"/>
    <property type="match status" value="1"/>
</dbReference>
<feature type="binding site" evidence="4">
    <location>
        <position position="142"/>
    </location>
    <ligand>
        <name>Zn(2+)</name>
        <dbReference type="ChEBI" id="CHEBI:29105"/>
    </ligand>
</feature>
<feature type="domain" description="Aspartate carbamoyltransferase regulatory subunit C-terminal" evidence="6">
    <location>
        <begin position="104"/>
        <end position="151"/>
    </location>
</feature>
<gene>
    <name evidence="4" type="primary">pyrI</name>
    <name evidence="7" type="ORF">A2725_01590</name>
</gene>
<dbReference type="EMBL" id="MFPS01000007">
    <property type="protein sequence ID" value="OGH59496.1"/>
    <property type="molecule type" value="Genomic_DNA"/>
</dbReference>
<comment type="caution">
    <text evidence="7">The sequence shown here is derived from an EMBL/GenBank/DDBJ whole genome shotgun (WGS) entry which is preliminary data.</text>
</comment>
<keyword evidence="1 4" id="KW-0479">Metal-binding</keyword>
<dbReference type="InterPro" id="IPR020545">
    <property type="entry name" value="Asp_carbamoyltransf_reg_N"/>
</dbReference>
<reference evidence="7 8" key="1">
    <citation type="journal article" date="2016" name="Nat. Commun.">
        <title>Thousands of microbial genomes shed light on interconnected biogeochemical processes in an aquifer system.</title>
        <authorList>
            <person name="Anantharaman K."/>
            <person name="Brown C.T."/>
            <person name="Hug L.A."/>
            <person name="Sharon I."/>
            <person name="Castelle C.J."/>
            <person name="Probst A.J."/>
            <person name="Thomas B.C."/>
            <person name="Singh A."/>
            <person name="Wilkins M.J."/>
            <person name="Karaoz U."/>
            <person name="Brodie E.L."/>
            <person name="Williams K.H."/>
            <person name="Hubbard S.S."/>
            <person name="Banfield J.F."/>
        </authorList>
    </citation>
    <scope>NUCLEOTIDE SEQUENCE [LARGE SCALE GENOMIC DNA]</scope>
</reference>
<comment type="subunit">
    <text evidence="4">Contains catalytic and regulatory chains.</text>
</comment>
<dbReference type="AlphaFoldDB" id="A0A1F6LJH8"/>
<dbReference type="PANTHER" id="PTHR35805">
    <property type="entry name" value="ASPARTATE CARBAMOYLTRANSFERASE REGULATORY CHAIN"/>
    <property type="match status" value="1"/>
</dbReference>
<dbReference type="GO" id="GO:0016740">
    <property type="term" value="F:transferase activity"/>
    <property type="evidence" value="ECO:0007669"/>
    <property type="project" value="UniProtKB-KW"/>
</dbReference>
<feature type="binding site" evidence="4">
    <location>
        <position position="110"/>
    </location>
    <ligand>
        <name>Zn(2+)</name>
        <dbReference type="ChEBI" id="CHEBI:29105"/>
    </ligand>
</feature>
<evidence type="ECO:0000256" key="1">
    <source>
        <dbReference type="ARBA" id="ARBA00022723"/>
    </source>
</evidence>
<feature type="binding site" evidence="4">
    <location>
        <position position="115"/>
    </location>
    <ligand>
        <name>Zn(2+)</name>
        <dbReference type="ChEBI" id="CHEBI:29105"/>
    </ligand>
</feature>
<keyword evidence="7" id="KW-0808">Transferase</keyword>
<keyword evidence="3 4" id="KW-0665">Pyrimidine biosynthesis</keyword>
<dbReference type="NCBIfam" id="TIGR00240">
    <property type="entry name" value="ATCase_reg"/>
    <property type="match status" value="1"/>
</dbReference>
<dbReference type="Gene3D" id="3.30.70.140">
    <property type="entry name" value="Aspartate carbamoyltransferase regulatory subunit, N-terminal domain"/>
    <property type="match status" value="1"/>
</dbReference>
<dbReference type="Proteomes" id="UP000177067">
    <property type="component" value="Unassembled WGS sequence"/>
</dbReference>
<dbReference type="HAMAP" id="MF_00002">
    <property type="entry name" value="Asp_carb_tr_reg"/>
    <property type="match status" value="1"/>
</dbReference>
<protein>
    <recommendedName>
        <fullName evidence="4">Aspartate carbamoyltransferase regulatory chain</fullName>
    </recommendedName>
</protein>
<dbReference type="Pfam" id="PF02748">
    <property type="entry name" value="PyrI_C"/>
    <property type="match status" value="1"/>
</dbReference>
<keyword evidence="2 4" id="KW-0862">Zinc</keyword>
<dbReference type="GO" id="GO:0006207">
    <property type="term" value="P:'de novo' pyrimidine nucleobase biosynthetic process"/>
    <property type="evidence" value="ECO:0007669"/>
    <property type="project" value="InterPro"/>
</dbReference>
<evidence type="ECO:0000256" key="2">
    <source>
        <dbReference type="ARBA" id="ARBA00022833"/>
    </source>
</evidence>
<dbReference type="PANTHER" id="PTHR35805:SF1">
    <property type="entry name" value="ASPARTATE CARBAMOYLTRANSFERASE REGULATORY CHAIN"/>
    <property type="match status" value="1"/>
</dbReference>
<evidence type="ECO:0000313" key="8">
    <source>
        <dbReference type="Proteomes" id="UP000177067"/>
    </source>
</evidence>
<feature type="binding site" evidence="4">
    <location>
        <position position="139"/>
    </location>
    <ligand>
        <name>Zn(2+)</name>
        <dbReference type="ChEBI" id="CHEBI:29105"/>
    </ligand>
</feature>
<accession>A0A1F6LJH8</accession>
<dbReference type="SUPFAM" id="SSF54893">
    <property type="entry name" value="Aspartate carbamoyltransferase, Regulatory-chain, N-terminal domain"/>
    <property type="match status" value="1"/>
</dbReference>
<sequence>MTIQNKKLLVSAIKDGTVIDRIESGNALKVIHFLNIIDSEKIITVGLNLPSKVMGKKDLVKIENLELTTKQINDLAILAPNATINIIKKYKVIKKFKAEIPDYIHNIVTCPNPKCITNNENIITKFDIINKKNPIKIKCNYCEKIFEQNDILNYKHT</sequence>
<dbReference type="GO" id="GO:0009347">
    <property type="term" value="C:aspartate carbamoyltransferase complex"/>
    <property type="evidence" value="ECO:0007669"/>
    <property type="project" value="InterPro"/>
</dbReference>
<organism evidence="7 8">
    <name type="scientific">Candidatus Magasanikbacteria bacterium RIFCSPHIGHO2_01_FULL_33_34</name>
    <dbReference type="NCBI Taxonomy" id="1798671"/>
    <lineage>
        <taxon>Bacteria</taxon>
        <taxon>Candidatus Magasanikiibacteriota</taxon>
    </lineage>
</organism>
<name>A0A1F6LJH8_9BACT</name>
<feature type="domain" description="Aspartate carbamoyltransferase regulatory subunit N-terminal" evidence="5">
    <location>
        <begin position="9"/>
        <end position="98"/>
    </location>
</feature>
<evidence type="ECO:0000256" key="4">
    <source>
        <dbReference type="HAMAP-Rule" id="MF_00002"/>
    </source>
</evidence>
<comment type="similarity">
    <text evidence="4">Belongs to the PyrI family.</text>
</comment>
<evidence type="ECO:0000256" key="3">
    <source>
        <dbReference type="ARBA" id="ARBA00022975"/>
    </source>
</evidence>
<comment type="function">
    <text evidence="4">Involved in allosteric regulation of aspartate carbamoyltransferase.</text>
</comment>
<evidence type="ECO:0000259" key="6">
    <source>
        <dbReference type="Pfam" id="PF02748"/>
    </source>
</evidence>
<proteinExistence type="inferred from homology"/>
<dbReference type="GO" id="GO:0046872">
    <property type="term" value="F:metal ion binding"/>
    <property type="evidence" value="ECO:0007669"/>
    <property type="project" value="UniProtKB-KW"/>
</dbReference>
<dbReference type="InterPro" id="IPR036793">
    <property type="entry name" value="Asp_carbatrfase_reg_N_sf"/>
</dbReference>
<dbReference type="InterPro" id="IPR002801">
    <property type="entry name" value="Asp_carbamoylTrfase_reg"/>
</dbReference>
<dbReference type="InterPro" id="IPR020542">
    <property type="entry name" value="Asp_carbamoyltrfase_reg_C"/>
</dbReference>